<dbReference type="EMBL" id="CP000015">
    <property type="protein sequence ID" value="AAT93807.1"/>
    <property type="molecule type" value="Genomic_DNA"/>
</dbReference>
<protein>
    <submittedName>
        <fullName evidence="1">Uncharacterized protein</fullName>
    </submittedName>
</protein>
<dbReference type="RefSeq" id="WP_011187191.1">
    <property type="nucleotide sequence ID" value="NC_006129.1"/>
</dbReference>
<geneLocation type="plasmid" evidence="1 2">
    <name>lp54</name>
</geneLocation>
<gene>
    <name evidence="1" type="ordered locus">BGA48</name>
</gene>
<proteinExistence type="predicted"/>
<accession>A0A7I6GV77</accession>
<name>A0A7I6GV77_BORGP</name>
<organism evidence="1 2">
    <name type="scientific">Borrelia garinii subsp. bavariensis (strain ATCC BAA-2496 / DSM 23469 / PBi)</name>
    <name type="common">Borreliella bavariensis</name>
    <dbReference type="NCBI Taxonomy" id="290434"/>
    <lineage>
        <taxon>Bacteria</taxon>
        <taxon>Pseudomonadati</taxon>
        <taxon>Spirochaetota</taxon>
        <taxon>Spirochaetia</taxon>
        <taxon>Spirochaetales</taxon>
        <taxon>Borreliaceae</taxon>
        <taxon>Borreliella</taxon>
    </lineage>
</organism>
<dbReference type="KEGG" id="bga:BGA48"/>
<dbReference type="GeneID" id="77229909"/>
<sequence>MQEPVWFRNENNQILWEDLMSFKKLFKDSSLVNFLNIKNGFNDFKLPLKEFQNLKDKKILEPSLDLEPSLENFILKDSERESVNKMLKGRRSFETEFERNDFLRKLYVLKSSQNSNLNDFSFMVELAQKLKNDGYAKNDSKTIGLISDFLNGENNLEQVLSKSPTVFLNNQLKGEPDVLNSNKIINSVSQPRLDSLLEKTLELLEWVKSYDFTNSVLYPLRNTFSNLGNILGRHLKAYLWLST</sequence>
<dbReference type="Proteomes" id="UP000002276">
    <property type="component" value="Plasmid lp54"/>
</dbReference>
<evidence type="ECO:0000313" key="1">
    <source>
        <dbReference type="EMBL" id="AAT93807.1"/>
    </source>
</evidence>
<reference evidence="1 2" key="1">
    <citation type="journal article" date="2004" name="Nucleic Acids Res.">
        <title>Comparative analysis of the Borrelia garinii genome.</title>
        <authorList>
            <person name="Glockner G."/>
            <person name="Lehmann R."/>
            <person name="Romualdi A."/>
            <person name="Pradella S."/>
            <person name="Schulte-Spechtel U."/>
            <person name="Schilhabel M."/>
            <person name="Wilske B."/>
            <person name="Suhnel J."/>
            <person name="Platzer M."/>
        </authorList>
    </citation>
    <scope>NUCLEOTIDE SEQUENCE [LARGE SCALE GENOMIC DNA]</scope>
    <source>
        <strain evidence="2">ATCC BAA-2496 / DSM 23469 / PBi</strain>
        <plasmid evidence="2">lp54</plasmid>
    </source>
</reference>
<keyword evidence="1" id="KW-0614">Plasmid</keyword>
<evidence type="ECO:0000313" key="2">
    <source>
        <dbReference type="Proteomes" id="UP000002276"/>
    </source>
</evidence>
<dbReference type="AlphaFoldDB" id="A0A7I6GV77"/>